<keyword evidence="3" id="KW-1185">Reference proteome</keyword>
<dbReference type="EMBL" id="ABJB010566820">
    <property type="status" value="NOT_ANNOTATED_CDS"/>
    <property type="molecule type" value="Genomic_DNA"/>
</dbReference>
<evidence type="ECO:0000313" key="3">
    <source>
        <dbReference type="Proteomes" id="UP000001555"/>
    </source>
</evidence>
<gene>
    <name evidence="2" type="primary">8030081</name>
    <name evidence="1" type="ORF">IscW_ISCW003602</name>
</gene>
<dbReference type="EMBL" id="DS729379">
    <property type="protein sequence ID" value="EEC06917.1"/>
    <property type="molecule type" value="Genomic_DNA"/>
</dbReference>
<evidence type="ECO:0000313" key="2">
    <source>
        <dbReference type="EnsemblMetazoa" id="ISCW003602-PA"/>
    </source>
</evidence>
<organism>
    <name type="scientific">Ixodes scapularis</name>
    <name type="common">Black-legged tick</name>
    <name type="synonym">Deer tick</name>
    <dbReference type="NCBI Taxonomy" id="6945"/>
    <lineage>
        <taxon>Eukaryota</taxon>
        <taxon>Metazoa</taxon>
        <taxon>Ecdysozoa</taxon>
        <taxon>Arthropoda</taxon>
        <taxon>Chelicerata</taxon>
        <taxon>Arachnida</taxon>
        <taxon>Acari</taxon>
        <taxon>Parasitiformes</taxon>
        <taxon>Ixodida</taxon>
        <taxon>Ixodoidea</taxon>
        <taxon>Ixodidae</taxon>
        <taxon>Ixodinae</taxon>
        <taxon>Ixodes</taxon>
    </lineage>
</organism>
<dbReference type="VEuPathDB" id="VectorBase:ISCW003602"/>
<proteinExistence type="predicted"/>
<reference evidence="2" key="2">
    <citation type="submission" date="2020-05" db="UniProtKB">
        <authorList>
            <consortium name="EnsemblMetazoa"/>
        </authorList>
    </citation>
    <scope>IDENTIFICATION</scope>
    <source>
        <strain evidence="2">wikel</strain>
    </source>
</reference>
<dbReference type="AlphaFoldDB" id="B7PJZ5"/>
<protein>
    <submittedName>
        <fullName evidence="1 2">Uncharacterized protein</fullName>
    </submittedName>
</protein>
<dbReference type="HOGENOM" id="CLU_2280449_0_0_1"/>
<dbReference type="InParanoid" id="B7PJZ5"/>
<evidence type="ECO:0000313" key="1">
    <source>
        <dbReference type="EMBL" id="EEC06917.1"/>
    </source>
</evidence>
<sequence length="102" mass="11990">MRRFDCQFRRPNADKVNETRALWNQTECISTSLQRMVCLTGWRRRKHVSRDDRTTVRWTAVNTTSHPSQFGAVNVPHDRGCHCSPRKTRMILLWRSSGFDGL</sequence>
<accession>B7PJZ5</accession>
<dbReference type="Proteomes" id="UP000001555">
    <property type="component" value="Unassembled WGS sequence"/>
</dbReference>
<dbReference type="PaxDb" id="6945-B7PJZ5"/>
<name>B7PJZ5_IXOSC</name>
<dbReference type="EnsemblMetazoa" id="ISCW003602-RA">
    <property type="protein sequence ID" value="ISCW003602-PA"/>
    <property type="gene ID" value="ISCW003602"/>
</dbReference>
<reference evidence="1 3" key="1">
    <citation type="submission" date="2008-03" db="EMBL/GenBank/DDBJ databases">
        <title>Annotation of Ixodes scapularis.</title>
        <authorList>
            <consortium name="Ixodes scapularis Genome Project Consortium"/>
            <person name="Caler E."/>
            <person name="Hannick L.I."/>
            <person name="Bidwell S."/>
            <person name="Joardar V."/>
            <person name="Thiagarajan M."/>
            <person name="Amedeo P."/>
            <person name="Galinsky K.J."/>
            <person name="Schobel S."/>
            <person name="Inman J."/>
            <person name="Hostetler J."/>
            <person name="Miller J."/>
            <person name="Hammond M."/>
            <person name="Megy K."/>
            <person name="Lawson D."/>
            <person name="Kodira C."/>
            <person name="Sutton G."/>
            <person name="Meyer J."/>
            <person name="Hill C.A."/>
            <person name="Birren B."/>
            <person name="Nene V."/>
            <person name="Collins F."/>
            <person name="Alarcon-Chaidez F."/>
            <person name="Wikel S."/>
            <person name="Strausberg R."/>
        </authorList>
    </citation>
    <scope>NUCLEOTIDE SEQUENCE [LARGE SCALE GENOMIC DNA]</scope>
    <source>
        <strain evidence="3">Wikel</strain>
        <strain evidence="1">Wikel colony</strain>
    </source>
</reference>
<dbReference type="VEuPathDB" id="VectorBase:ISCI003602"/>